<evidence type="ECO:0000313" key="3">
    <source>
        <dbReference type="Proteomes" id="UP001476798"/>
    </source>
</evidence>
<sequence length="114" mass="12485">YFLQRSRVFGPPNGSRVCLMSLFVFCCHAASADLGMRDTGKQRCYLANRPPLVLPSFPSLTKCLLVPLNPCFSFELARCCTVNASCKTKESASEGSHPHGVGYDSVKGLMYLES</sequence>
<keyword evidence="1" id="KW-0732">Signal</keyword>
<dbReference type="Proteomes" id="UP001476798">
    <property type="component" value="Unassembled WGS sequence"/>
</dbReference>
<organism evidence="2 3">
    <name type="scientific">Goodea atripinnis</name>
    <dbReference type="NCBI Taxonomy" id="208336"/>
    <lineage>
        <taxon>Eukaryota</taxon>
        <taxon>Metazoa</taxon>
        <taxon>Chordata</taxon>
        <taxon>Craniata</taxon>
        <taxon>Vertebrata</taxon>
        <taxon>Euteleostomi</taxon>
        <taxon>Actinopterygii</taxon>
        <taxon>Neopterygii</taxon>
        <taxon>Teleostei</taxon>
        <taxon>Neoteleostei</taxon>
        <taxon>Acanthomorphata</taxon>
        <taxon>Ovalentaria</taxon>
        <taxon>Atherinomorphae</taxon>
        <taxon>Cyprinodontiformes</taxon>
        <taxon>Goodeidae</taxon>
        <taxon>Goodea</taxon>
    </lineage>
</organism>
<feature type="non-terminal residue" evidence="2">
    <location>
        <position position="1"/>
    </location>
</feature>
<accession>A0ABV0NTS0</accession>
<evidence type="ECO:0000256" key="1">
    <source>
        <dbReference type="SAM" id="SignalP"/>
    </source>
</evidence>
<feature type="chain" id="PRO_5046199277" description="Secreted protein" evidence="1">
    <location>
        <begin position="33"/>
        <end position="114"/>
    </location>
</feature>
<gene>
    <name evidence="2" type="ORF">GOODEAATRI_010337</name>
</gene>
<feature type="signal peptide" evidence="1">
    <location>
        <begin position="1"/>
        <end position="32"/>
    </location>
</feature>
<dbReference type="EMBL" id="JAHRIO010050577">
    <property type="protein sequence ID" value="MEQ2174690.1"/>
    <property type="molecule type" value="Genomic_DNA"/>
</dbReference>
<evidence type="ECO:0000313" key="2">
    <source>
        <dbReference type="EMBL" id="MEQ2174690.1"/>
    </source>
</evidence>
<name>A0ABV0NTS0_9TELE</name>
<protein>
    <recommendedName>
        <fullName evidence="4">Secreted protein</fullName>
    </recommendedName>
</protein>
<comment type="caution">
    <text evidence="2">The sequence shown here is derived from an EMBL/GenBank/DDBJ whole genome shotgun (WGS) entry which is preliminary data.</text>
</comment>
<reference evidence="2 3" key="1">
    <citation type="submission" date="2021-06" db="EMBL/GenBank/DDBJ databases">
        <authorList>
            <person name="Palmer J.M."/>
        </authorList>
    </citation>
    <scope>NUCLEOTIDE SEQUENCE [LARGE SCALE GENOMIC DNA]</scope>
    <source>
        <strain evidence="2 3">GA_2019</strain>
        <tissue evidence="2">Muscle</tissue>
    </source>
</reference>
<proteinExistence type="predicted"/>
<keyword evidence="3" id="KW-1185">Reference proteome</keyword>
<evidence type="ECO:0008006" key="4">
    <source>
        <dbReference type="Google" id="ProtNLM"/>
    </source>
</evidence>